<feature type="compositionally biased region" description="Basic residues" evidence="1">
    <location>
        <begin position="114"/>
        <end position="131"/>
    </location>
</feature>
<feature type="compositionally biased region" description="Polar residues" evidence="1">
    <location>
        <begin position="1980"/>
        <end position="1991"/>
    </location>
</feature>
<feature type="compositionally biased region" description="Basic and acidic residues" evidence="1">
    <location>
        <begin position="1724"/>
        <end position="1738"/>
    </location>
</feature>
<feature type="compositionally biased region" description="Polar residues" evidence="1">
    <location>
        <begin position="477"/>
        <end position="490"/>
    </location>
</feature>
<gene>
    <name evidence="2" type="ORF">OFUS_LOCUS15193</name>
</gene>
<evidence type="ECO:0000313" key="2">
    <source>
        <dbReference type="EMBL" id="CAH1789912.1"/>
    </source>
</evidence>
<comment type="caution">
    <text evidence="2">The sequence shown here is derived from an EMBL/GenBank/DDBJ whole genome shotgun (WGS) entry which is preliminary data.</text>
</comment>
<evidence type="ECO:0000256" key="1">
    <source>
        <dbReference type="SAM" id="MobiDB-lite"/>
    </source>
</evidence>
<feature type="compositionally biased region" description="Polar residues" evidence="1">
    <location>
        <begin position="185"/>
        <end position="197"/>
    </location>
</feature>
<feature type="compositionally biased region" description="Basic and acidic residues" evidence="1">
    <location>
        <begin position="846"/>
        <end position="868"/>
    </location>
</feature>
<feature type="region of interest" description="Disordered" evidence="1">
    <location>
        <begin position="1444"/>
        <end position="1498"/>
    </location>
</feature>
<keyword evidence="3" id="KW-1185">Reference proteome</keyword>
<feature type="region of interest" description="Disordered" evidence="1">
    <location>
        <begin position="1170"/>
        <end position="1260"/>
    </location>
</feature>
<feature type="compositionally biased region" description="Low complexity" evidence="1">
    <location>
        <begin position="1455"/>
        <end position="1468"/>
    </location>
</feature>
<feature type="region of interest" description="Disordered" evidence="1">
    <location>
        <begin position="2097"/>
        <end position="2138"/>
    </location>
</feature>
<feature type="region of interest" description="Disordered" evidence="1">
    <location>
        <begin position="1"/>
        <end position="352"/>
    </location>
</feature>
<feature type="compositionally biased region" description="Polar residues" evidence="1">
    <location>
        <begin position="498"/>
        <end position="510"/>
    </location>
</feature>
<feature type="region of interest" description="Disordered" evidence="1">
    <location>
        <begin position="1972"/>
        <end position="1991"/>
    </location>
</feature>
<feature type="compositionally biased region" description="Basic and acidic residues" evidence="1">
    <location>
        <begin position="81"/>
        <end position="104"/>
    </location>
</feature>
<feature type="compositionally biased region" description="Basic and acidic residues" evidence="1">
    <location>
        <begin position="1931"/>
        <end position="1947"/>
    </location>
</feature>
<name>A0A8J1TRQ9_OWEFU</name>
<feature type="compositionally biased region" description="Polar residues" evidence="1">
    <location>
        <begin position="142"/>
        <end position="151"/>
    </location>
</feature>
<feature type="compositionally biased region" description="Basic and acidic residues" evidence="1">
    <location>
        <begin position="819"/>
        <end position="832"/>
    </location>
</feature>
<dbReference type="EMBL" id="CAIIXF020000007">
    <property type="protein sequence ID" value="CAH1789912.1"/>
    <property type="molecule type" value="Genomic_DNA"/>
</dbReference>
<feature type="compositionally biased region" description="Polar residues" evidence="1">
    <location>
        <begin position="1170"/>
        <end position="1186"/>
    </location>
</feature>
<protein>
    <submittedName>
        <fullName evidence="2">Uncharacterized protein</fullName>
    </submittedName>
</protein>
<feature type="compositionally biased region" description="Polar residues" evidence="1">
    <location>
        <begin position="334"/>
        <end position="352"/>
    </location>
</feature>
<feature type="region of interest" description="Disordered" evidence="1">
    <location>
        <begin position="600"/>
        <end position="621"/>
    </location>
</feature>
<feature type="region of interest" description="Disordered" evidence="1">
    <location>
        <begin position="1059"/>
        <end position="1093"/>
    </location>
</feature>
<feature type="compositionally biased region" description="Polar residues" evidence="1">
    <location>
        <begin position="902"/>
        <end position="922"/>
    </location>
</feature>
<evidence type="ECO:0000313" key="3">
    <source>
        <dbReference type="Proteomes" id="UP000749559"/>
    </source>
</evidence>
<feature type="compositionally biased region" description="Basic and acidic residues" evidence="1">
    <location>
        <begin position="459"/>
        <end position="476"/>
    </location>
</feature>
<feature type="compositionally biased region" description="Basic and acidic residues" evidence="1">
    <location>
        <begin position="785"/>
        <end position="804"/>
    </location>
</feature>
<feature type="region of interest" description="Disordered" evidence="1">
    <location>
        <begin position="395"/>
        <end position="518"/>
    </location>
</feature>
<feature type="compositionally biased region" description="Basic and acidic residues" evidence="1">
    <location>
        <begin position="751"/>
        <end position="764"/>
    </location>
</feature>
<feature type="compositionally biased region" description="Pro residues" evidence="1">
    <location>
        <begin position="290"/>
        <end position="310"/>
    </location>
</feature>
<reference evidence="2" key="1">
    <citation type="submission" date="2022-03" db="EMBL/GenBank/DDBJ databases">
        <authorList>
            <person name="Martin C."/>
        </authorList>
    </citation>
    <scope>NUCLEOTIDE SEQUENCE</scope>
</reference>
<feature type="compositionally biased region" description="Polar residues" evidence="1">
    <location>
        <begin position="767"/>
        <end position="783"/>
    </location>
</feature>
<feature type="region of interest" description="Disordered" evidence="1">
    <location>
        <begin position="719"/>
        <end position="1004"/>
    </location>
</feature>
<feature type="compositionally biased region" description="Polar residues" evidence="1">
    <location>
        <begin position="833"/>
        <end position="845"/>
    </location>
</feature>
<accession>A0A8J1TRQ9</accession>
<feature type="compositionally biased region" description="Polar residues" evidence="1">
    <location>
        <begin position="2113"/>
        <end position="2138"/>
    </location>
</feature>
<proteinExistence type="predicted"/>
<feature type="compositionally biased region" description="Low complexity" evidence="1">
    <location>
        <begin position="321"/>
        <end position="333"/>
    </location>
</feature>
<organism evidence="2 3">
    <name type="scientific">Owenia fusiformis</name>
    <name type="common">Polychaete worm</name>
    <dbReference type="NCBI Taxonomy" id="6347"/>
    <lineage>
        <taxon>Eukaryota</taxon>
        <taxon>Metazoa</taxon>
        <taxon>Spiralia</taxon>
        <taxon>Lophotrochozoa</taxon>
        <taxon>Annelida</taxon>
        <taxon>Polychaeta</taxon>
        <taxon>Sedentaria</taxon>
        <taxon>Canalipalpata</taxon>
        <taxon>Sabellida</taxon>
        <taxon>Oweniida</taxon>
        <taxon>Oweniidae</taxon>
        <taxon>Owenia</taxon>
    </lineage>
</organism>
<feature type="compositionally biased region" description="Polar residues" evidence="1">
    <location>
        <begin position="958"/>
        <end position="992"/>
    </location>
</feature>
<feature type="compositionally biased region" description="Basic and acidic residues" evidence="1">
    <location>
        <begin position="888"/>
        <end position="901"/>
    </location>
</feature>
<feature type="region of interest" description="Disordered" evidence="1">
    <location>
        <begin position="1378"/>
        <end position="1397"/>
    </location>
</feature>
<feature type="compositionally biased region" description="Polar residues" evidence="1">
    <location>
        <begin position="425"/>
        <end position="438"/>
    </location>
</feature>
<sequence length="2138" mass="242451">MDSNYVPPQVYYERPQGQGFQHIPPPPRSNRRTEQRYRTFGEYSNHSDSNIGAYYGPPGAWPHSPQDRAPPHGTVLQPRDQNNRPEIPMRRVNSLDEKKPHEQSTDSDDELRRTQRKAKKKNGHSRGRSSGRRSDSNSNISVGSAPQQQRPYQPHMGEIQMRQQGPRQRYHHHRLSAPDLEHYTPLNTRHGQGSSPRNEGHYQRYQDHQRQRWEIDQMGTPPFYQDVYYSNQYLPQRNPPPQQPQGYFNNPHVPMYNPPGPPSTGYVPPDPSAFQHPYGPYNEPDFRPAPMKPPRNNAPPAEPARVPPAHDPGHLSNPDTSDSSYFSHESYSSPTPQVEKSQHGTDQAQNYHGNVMRHAQDINYAQHLGYRVDEQRQPPPVHKQDASDIYAVPFKPQQETQPAFAHSKHPLAPINHPVSPLLHPQSPTQYPVSPTQLSPGEKGPEYKRQSSYDAYIPNRDFDTREDDDKWERERALQRSQQFINSPTSPKSPKWENKPNISTNSPVQPKSQGFGFKGQERVDLPIHHYRQRSVSIEDYKAPLIMPHRDKSTGPTSPYKPPYDNHFRPLNTESSELGLFYQTQPQIEEDFKPIIDGYRDYKERNRRQKQQPSKSDGDDNELMRKFTRIRKVDDNNTEIALSMGIKEEKYGGETKSVWSEFKKKEKRERSVSDAHPELIDKLTKVKTALEKRTDQDDDEIPDPILEEAKLKAKSINEPKPEWMGFKSKLKPVSSPYKDELEESAEEEMVNKIPETKASEIKLERGRSRSAFSSVQPSRSIQSIPTIKTERNDKPISRSLIRERDRSPIGPRINARNYQETARSKNEKPRTETTTHTKVVISPKTQTELNKKEAPKISIVRREPSPVRKPDPNSNLILHKIGNTQVWPKTGEIKEQKRTQEVKRSSSVSPSVNTKLNQTSSSTTVLPKVKYVIPRPNSPPRSDPKVGISSSPRASPKPRQTPAQPTIAEPSNNQPIKTQGRLQTVKPSQEPQSPFLSVPKRKDEDFMDSDTEFDAILKYNEAYDPKKRREKAWAENPVFNGTNIISSTESATFTINMTGSSKTTQCIQPTSSHQPASSSTTRSEFQSQVQKPSSLNVQETVITNNAFSNSSPLTRRRVINITPQSQSAPGTPEKDASIAKGLAREELTKGLSNLMMRPTQPVPVQSFIISKQENQSTFQPKQESQSTYQPKPISHVPNSQPQPYVSKPPMSPALKPASQYSKPLAPRSAFSPVQPSTVAPLKPPRMRPADASAADDSDHEIPSVDITKIKENLFQPKEGTSGSRSTEDLREWNQDLKDKVPRIRDNMFGKVPQEDIKNFLTPLRKSTSTPTIEPYADAPVHCVSETHERKKSQINDIITELENIYNDLDLDNERIIDGAERRDYPPISPRHGDHNDSKGLSETLLRNHDRLRKDTSSPQASFEYTKSWLANENHSFSKVQNDNVFHGKDSASETYEGPSYSPRPLSYSSTSDVHRHVPLRRSAVPNKLKDDVAYRKHRSKSAPNKPLVEVATMSYLSCSPALTPAASMDSISHRSLQRSHSHAPDILSDDVSYRQMKRSLSSTSLDAPEDVKAQPSPTTADYLLHRYQPRRRMLLRPERKADIQHDDYAYRSLRKDVSANKPEPLPAYGVRPDSKLAQNMGWINVETQTSQNSLNKYTDDEDDFFRTRAVPVRRNSLSRGMAQMVDRFENQRGLQHSASAPDLTQAMVLSVGFNSLGNIVSDDPRYERSAVKPRAKKETPRTIKQRAKQRQNNAKYMQMATEQAHNNSVEGQRYQTDTVKVTQASLPRLNLAADSAMSEYRVVLPDDSDEEDNYDEEISEEHFDLVRKEEIKAGPIPYIEEFIQDVASEPIVHKTPTIRTIKMLNDQTNITKSVQSNIQSTRQPVKYKIESSNLSSKTVCSTTNVTHGTQTYKSVNSCQSIPKPLDNNKPPKRQQSDEERVEKFLADEKTGTDQTKSFNDLLDIFENMCSSFGRSRPKKSLRKTSSFSNIKQMSDSTQEGKVHVLRRCASQDNIVCEILVPPAGTYFRSSPPREHVIRRTLSQEGFTARSIARSRSNAKPRPASASFVASKSVTLDDYSSRRQSDSAMRYKLLIKSNSEDRPYYTAGGSNVHAFGSESNITTSCSTASEPPQDPSEGTSEY</sequence>
<feature type="compositionally biased region" description="Polar residues" evidence="1">
    <location>
        <begin position="869"/>
        <end position="884"/>
    </location>
</feature>
<feature type="region of interest" description="Disordered" evidence="1">
    <location>
        <begin position="1912"/>
        <end position="1947"/>
    </location>
</feature>
<dbReference type="Proteomes" id="UP000749559">
    <property type="component" value="Unassembled WGS sequence"/>
</dbReference>
<feature type="region of interest" description="Disordered" evidence="1">
    <location>
        <begin position="1724"/>
        <end position="1748"/>
    </location>
</feature>
<dbReference type="OrthoDB" id="6158850at2759"/>
<feature type="compositionally biased region" description="Basic and acidic residues" evidence="1">
    <location>
        <begin position="198"/>
        <end position="215"/>
    </location>
</feature>